<dbReference type="GO" id="GO:0015385">
    <property type="term" value="F:sodium:proton antiporter activity"/>
    <property type="evidence" value="ECO:0007669"/>
    <property type="project" value="UniProtKB-UniRule"/>
</dbReference>
<accession>A0A5C0UI11</accession>
<feature type="transmembrane region" description="Helical" evidence="7">
    <location>
        <begin position="350"/>
        <end position="372"/>
    </location>
</feature>
<keyword evidence="6 7" id="KW-0472">Membrane</keyword>
<feature type="transmembrane region" description="Helical" evidence="7">
    <location>
        <begin position="91"/>
        <end position="112"/>
    </location>
</feature>
<dbReference type="HAMAP" id="MF_01844">
    <property type="entry name" value="NhaA"/>
    <property type="match status" value="1"/>
</dbReference>
<keyword evidence="7" id="KW-0915">Sodium</keyword>
<feature type="transmembrane region" description="Helical" evidence="7">
    <location>
        <begin position="282"/>
        <end position="304"/>
    </location>
</feature>
<protein>
    <recommendedName>
        <fullName evidence="7">Na(+)/H(+) antiporter NhaA</fullName>
    </recommendedName>
    <alternativeName>
        <fullName evidence="7">Sodium/proton antiporter NhaA</fullName>
    </alternativeName>
</protein>
<comment type="function">
    <text evidence="7">Na(+)/H(+) antiporter that extrudes sodium in exchange for external protons.</text>
</comment>
<dbReference type="EMBL" id="CP043312">
    <property type="protein sequence ID" value="QEK39835.1"/>
    <property type="molecule type" value="Genomic_DNA"/>
</dbReference>
<evidence type="ECO:0000313" key="8">
    <source>
        <dbReference type="EMBL" id="QEK39835.1"/>
    </source>
</evidence>
<evidence type="ECO:0000256" key="6">
    <source>
        <dbReference type="ARBA" id="ARBA00023136"/>
    </source>
</evidence>
<dbReference type="Gene3D" id="1.20.1530.10">
    <property type="entry name" value="Na+/H+ antiporter like domain"/>
    <property type="match status" value="1"/>
</dbReference>
<keyword evidence="7" id="KW-0739">Sodium transport</keyword>
<feature type="transmembrane region" description="Helical" evidence="7">
    <location>
        <begin position="178"/>
        <end position="196"/>
    </location>
</feature>
<dbReference type="AlphaFoldDB" id="A0A5C0UI11"/>
<dbReference type="Proteomes" id="UP000323844">
    <property type="component" value="Chromosome"/>
</dbReference>
<keyword evidence="4 7" id="KW-0812">Transmembrane</keyword>
<dbReference type="PANTHER" id="PTHR30341:SF0">
    <property type="entry name" value="NA(+)_H(+) ANTIPORTER NHAA"/>
    <property type="match status" value="1"/>
</dbReference>
<evidence type="ECO:0000256" key="3">
    <source>
        <dbReference type="ARBA" id="ARBA00022475"/>
    </source>
</evidence>
<dbReference type="OrthoDB" id="9808135at2"/>
<dbReference type="InterPro" id="IPR023171">
    <property type="entry name" value="Na/H_antiporter_dom_sf"/>
</dbReference>
<reference evidence="8 9" key="1">
    <citation type="submission" date="2019-08" db="EMBL/GenBank/DDBJ databases">
        <title>Highly reduced genomes of protist endosymbionts show evolutionary convergence.</title>
        <authorList>
            <person name="George E."/>
            <person name="Husnik F."/>
            <person name="Tashyreva D."/>
            <person name="Prokopchuk G."/>
            <person name="Horak A."/>
            <person name="Kwong W.K."/>
            <person name="Lukes J."/>
            <person name="Keeling P.J."/>
        </authorList>
    </citation>
    <scope>NUCLEOTIDE SEQUENCE [LARGE SCALE GENOMIC DNA]</scope>
    <source>
        <strain evidence="8">1621</strain>
    </source>
</reference>
<dbReference type="InterPro" id="IPR004670">
    <property type="entry name" value="NhaA"/>
</dbReference>
<comment type="subcellular location">
    <subcellularLocation>
        <location evidence="1">Cell inner membrane</location>
        <topology evidence="1">Multi-pass membrane protein</topology>
    </subcellularLocation>
    <subcellularLocation>
        <location evidence="7">Cell membrane</location>
        <topology evidence="7">Multi-pass membrane protein</topology>
    </subcellularLocation>
</comment>
<feature type="transmembrane region" description="Helical" evidence="7">
    <location>
        <begin position="152"/>
        <end position="173"/>
    </location>
</feature>
<sequence length="384" mass="42044">MTTPSQANTQFVRKNLEFLGNVFLLTAACISILLSSSKISQQYSKILNIVLYSMSIKEWISEGLMTLFFLLVAMDLKKEIKIGLLSDRSQIFLPLFAAVGGMIVPAAVFLLVNVANIEHYKACAIPCATDIAFALTAFALIAQPYVSRSVKLFLMALAIFDDIGAILIIALFYNKNIILSPLLITLLGFGICVASNKYKTHNIVFYLIGCITMWIGLKNSGIHATMSGVLTGLLMPVNVIKKFTIPVQKIVDFMILPLFALAACTIDTRMVDFTTIFKPVSLGIFLGLVVGKQVGVMIFTWLAVKLKISSLPDKTSWMDFYVVALLSGIGFTMSLFIGELSFSDKETLNLVKTGLTLGSITTLVLGMIAVQVGKKLKISKNKYI</sequence>
<evidence type="ECO:0000313" key="9">
    <source>
        <dbReference type="Proteomes" id="UP000323844"/>
    </source>
</evidence>
<evidence type="ECO:0000256" key="5">
    <source>
        <dbReference type="ARBA" id="ARBA00022989"/>
    </source>
</evidence>
<name>A0A5C0UI11_9RICK</name>
<keyword evidence="7" id="KW-0406">Ion transport</keyword>
<comment type="similarity">
    <text evidence="2 7">Belongs to the NhaA Na(+)/H(+) (TC 2.A.33) antiporter family.</text>
</comment>
<dbReference type="Pfam" id="PF06965">
    <property type="entry name" value="Na_H_antiport_1"/>
    <property type="match status" value="1"/>
</dbReference>
<feature type="transmembrane region" description="Helical" evidence="7">
    <location>
        <begin position="250"/>
        <end position="270"/>
    </location>
</feature>
<feature type="transmembrane region" description="Helical" evidence="7">
    <location>
        <begin position="18"/>
        <end position="37"/>
    </location>
</feature>
<keyword evidence="9" id="KW-1185">Reference proteome</keyword>
<dbReference type="GO" id="GO:0006885">
    <property type="term" value="P:regulation of pH"/>
    <property type="evidence" value="ECO:0007669"/>
    <property type="project" value="UniProtKB-UniRule"/>
</dbReference>
<proteinExistence type="inferred from homology"/>
<feature type="transmembrane region" description="Helical" evidence="7">
    <location>
        <begin position="316"/>
        <end position="338"/>
    </location>
</feature>
<keyword evidence="5 7" id="KW-1133">Transmembrane helix</keyword>
<dbReference type="NCBIfam" id="TIGR00773">
    <property type="entry name" value="NhaA"/>
    <property type="match status" value="1"/>
</dbReference>
<dbReference type="PANTHER" id="PTHR30341">
    <property type="entry name" value="SODIUM ION/PROTON ANTIPORTER NHAA-RELATED"/>
    <property type="match status" value="1"/>
</dbReference>
<dbReference type="GO" id="GO:0005886">
    <property type="term" value="C:plasma membrane"/>
    <property type="evidence" value="ECO:0007669"/>
    <property type="project" value="UniProtKB-SubCell"/>
</dbReference>
<dbReference type="RefSeq" id="WP_148952196.1">
    <property type="nucleotide sequence ID" value="NZ_CP043312.1"/>
</dbReference>
<evidence type="ECO:0000256" key="4">
    <source>
        <dbReference type="ARBA" id="ARBA00022692"/>
    </source>
</evidence>
<evidence type="ECO:0000256" key="7">
    <source>
        <dbReference type="HAMAP-Rule" id="MF_01844"/>
    </source>
</evidence>
<evidence type="ECO:0000256" key="1">
    <source>
        <dbReference type="ARBA" id="ARBA00004429"/>
    </source>
</evidence>
<organism evidence="8 9">
    <name type="scientific">Candidatus Sneabacter namystus</name>
    <dbReference type="NCBI Taxonomy" id="2601646"/>
    <lineage>
        <taxon>Bacteria</taxon>
        <taxon>Pseudomonadati</taxon>
        <taxon>Pseudomonadota</taxon>
        <taxon>Alphaproteobacteria</taxon>
        <taxon>Rickettsiales</taxon>
        <taxon>Rickettsiaceae</taxon>
        <taxon>Rickettsieae</taxon>
        <taxon>Candidatus Sneabacter</taxon>
    </lineage>
</organism>
<keyword evidence="7" id="KW-0813">Transport</keyword>
<evidence type="ECO:0000256" key="2">
    <source>
        <dbReference type="ARBA" id="ARBA00008041"/>
    </source>
</evidence>
<feature type="transmembrane region" description="Helical" evidence="7">
    <location>
        <begin position="202"/>
        <end position="217"/>
    </location>
</feature>
<keyword evidence="7" id="KW-0050">Antiport</keyword>
<dbReference type="KEGG" id="snay:FZC37_02800"/>
<gene>
    <name evidence="7 8" type="primary">nhaA</name>
    <name evidence="8" type="ORF">FZC37_02800</name>
</gene>
<feature type="transmembrane region" description="Helical" evidence="7">
    <location>
        <begin position="49"/>
        <end position="71"/>
    </location>
</feature>
<keyword evidence="3 7" id="KW-1003">Cell membrane</keyword>
<comment type="catalytic activity">
    <reaction evidence="7">
        <text>Na(+)(in) + 2 H(+)(out) = Na(+)(out) + 2 H(+)(in)</text>
        <dbReference type="Rhea" id="RHEA:29251"/>
        <dbReference type="ChEBI" id="CHEBI:15378"/>
        <dbReference type="ChEBI" id="CHEBI:29101"/>
    </reaction>
</comment>